<evidence type="ECO:0000313" key="2">
    <source>
        <dbReference type="EMBL" id="QCZ36578.1"/>
    </source>
</evidence>
<sequence>MKKKWLRLGGVLVFSSSSILGVVACENTADAKQQNQYQDKIEELKTIANKIGVSTPQYQEINTFITQVNKKISRNTSASEIQNLIKQIQAKIDQFIDLANQIETVKNNKLNEIDFSSLTPSLKVNIGANKSVYSASTEDYQLPQNSLETETYNVFYNDNLEVVDLAKIVKTSDDLNKINEALDLINQGKSLVKVSFYAIHKKYPENKIYFDKTFEIGGYLTKTQALKDIEAEVNKLNITQKLGTSLQIEVNNALETDSALAKLIQGTYESESLKSALSIPVDYKYNISVQLVKADVVSGKVWLNVVGSLKEQPDGFKYYRSTDNQNNLLVANLNDSAKLRLTPAAYSNLFNLENFIVIDETKLLQSLNKSAMSEVKMAELTPEIIKNSLKLSTTQFTEKSNKFTYTVPETLLSDLNVSVTSPRLQAKGDGNYFVYDLNLTLPENPVGIYADKDGNVLSQIFDDQKTTSVTFTLNSYTVTEEDIQRSITKRNQEFADRTFDYSAFRNEIIESAQNEYPSVFLTRNASQVFMASMMSMVAQLQLSEKEIDKPYNDAIFVINKNQNSYEKTLAGEKQRFNFKVLLDKYGDVLKTKADGSLNLEDGRVLVAENTGRVTSTIKNVDYNDYPKSPAELEAYLKPYLDKGITKFDFYVPDISLSQMEYRDTYKTLLKYANKVVILSDGNAQPYYFVNSNYAQFVNGQKGLQVKDASQLATYWENYHNDTGDKVHFQNFLRYTDKVRIYNITGKYVEYFKKQFAQRGVEWANFKIEDSPLNYTTLAKSIDNIDTVRYIDELTSLYNLKGKSFEDLIVSGANNLDKSKKNLVFIGSSLFTKLRGELRLKTQEIPRAEIHKYFNKMLELYPTSEYNYIYKLHPAFRDADAVEFIKEFTNGHENEAIILDPSISWENIVAAEAERIATNTSVLFDANDFKNGQSKTQLFGVQPSSTVLLATIAMLRDIFQITTDQATLMVNPANFPISEAFNMIYRDQYFSEERKDAAYNTNIQLLNNVYKYFVYTNEFPELSSFPRMSKFLERTRQTSENNAPENAQS</sequence>
<dbReference type="OrthoDB" id="395330at2"/>
<evidence type="ECO:0000256" key="1">
    <source>
        <dbReference type="SAM" id="SignalP"/>
    </source>
</evidence>
<feature type="chain" id="PRO_5023026392" description="Lipoprotein" evidence="1">
    <location>
        <begin position="25"/>
        <end position="1048"/>
    </location>
</feature>
<dbReference type="PROSITE" id="PS51257">
    <property type="entry name" value="PROKAR_LIPOPROTEIN"/>
    <property type="match status" value="1"/>
</dbReference>
<dbReference type="Gene3D" id="3.40.50.11110">
    <property type="entry name" value="Sialyltransferase, C-terminal GT-B Rossman nucleotide-binding domain"/>
    <property type="match status" value="1"/>
</dbReference>
<name>A0A5B7XUM2_9MOLU</name>
<evidence type="ECO:0000313" key="3">
    <source>
        <dbReference type="Proteomes" id="UP000305457"/>
    </source>
</evidence>
<proteinExistence type="predicted"/>
<organism evidence="2 3">
    <name type="scientific">Mycoplasma nasistruthionis</name>
    <dbReference type="NCBI Taxonomy" id="353852"/>
    <lineage>
        <taxon>Bacteria</taxon>
        <taxon>Bacillati</taxon>
        <taxon>Mycoplasmatota</taxon>
        <taxon>Mollicutes</taxon>
        <taxon>Mycoplasmataceae</taxon>
        <taxon>Mycoplasma</taxon>
    </lineage>
</organism>
<keyword evidence="1" id="KW-0732">Signal</keyword>
<evidence type="ECO:0008006" key="4">
    <source>
        <dbReference type="Google" id="ProtNLM"/>
    </source>
</evidence>
<dbReference type="Proteomes" id="UP000305457">
    <property type="component" value="Chromosome"/>
</dbReference>
<feature type="signal peptide" evidence="1">
    <location>
        <begin position="1"/>
        <end position="24"/>
    </location>
</feature>
<accession>A0A5B7XUM2</accession>
<dbReference type="KEGG" id="mnh:FG904_00910"/>
<dbReference type="EMBL" id="CP040825">
    <property type="protein sequence ID" value="QCZ36578.1"/>
    <property type="molecule type" value="Genomic_DNA"/>
</dbReference>
<protein>
    <recommendedName>
        <fullName evidence="4">Lipoprotein</fullName>
    </recommendedName>
</protein>
<dbReference type="RefSeq" id="WP_139592061.1">
    <property type="nucleotide sequence ID" value="NZ_CP040825.1"/>
</dbReference>
<dbReference type="AlphaFoldDB" id="A0A5B7XUM2"/>
<reference evidence="2 3" key="1">
    <citation type="submission" date="2019-06" db="EMBL/GenBank/DDBJ databases">
        <title>Mycoplasma sp. 2F1A isolated from ostrich.</title>
        <authorList>
            <person name="Spergser J."/>
        </authorList>
    </citation>
    <scope>NUCLEOTIDE SEQUENCE [LARGE SCALE GENOMIC DNA]</scope>
    <source>
        <strain evidence="2 3">2F1A</strain>
    </source>
</reference>
<gene>
    <name evidence="2" type="ORF">FG904_00910</name>
</gene>